<dbReference type="AlphaFoldDB" id="A0A371FD40"/>
<feature type="coiled-coil region" evidence="1">
    <location>
        <begin position="151"/>
        <end position="178"/>
    </location>
</feature>
<protein>
    <submittedName>
        <fullName evidence="3">Uncharacterized protein</fullName>
    </submittedName>
</protein>
<organism evidence="3 4">
    <name type="scientific">Mucuna pruriens</name>
    <name type="common">Velvet bean</name>
    <name type="synonym">Dolichos pruriens</name>
    <dbReference type="NCBI Taxonomy" id="157652"/>
    <lineage>
        <taxon>Eukaryota</taxon>
        <taxon>Viridiplantae</taxon>
        <taxon>Streptophyta</taxon>
        <taxon>Embryophyta</taxon>
        <taxon>Tracheophyta</taxon>
        <taxon>Spermatophyta</taxon>
        <taxon>Magnoliopsida</taxon>
        <taxon>eudicotyledons</taxon>
        <taxon>Gunneridae</taxon>
        <taxon>Pentapetalae</taxon>
        <taxon>rosids</taxon>
        <taxon>fabids</taxon>
        <taxon>Fabales</taxon>
        <taxon>Fabaceae</taxon>
        <taxon>Papilionoideae</taxon>
        <taxon>50 kb inversion clade</taxon>
        <taxon>NPAAA clade</taxon>
        <taxon>indigoferoid/millettioid clade</taxon>
        <taxon>Phaseoleae</taxon>
        <taxon>Mucuna</taxon>
    </lineage>
</organism>
<keyword evidence="4" id="KW-1185">Reference proteome</keyword>
<dbReference type="PANTHER" id="PTHR33735">
    <property type="entry name" value="EXPRESSED PROTEIN"/>
    <property type="match status" value="1"/>
</dbReference>
<proteinExistence type="predicted"/>
<comment type="caution">
    <text evidence="3">The sequence shown here is derived from an EMBL/GenBank/DDBJ whole genome shotgun (WGS) entry which is preliminary data.</text>
</comment>
<evidence type="ECO:0000256" key="2">
    <source>
        <dbReference type="SAM" id="MobiDB-lite"/>
    </source>
</evidence>
<evidence type="ECO:0000313" key="4">
    <source>
        <dbReference type="Proteomes" id="UP000257109"/>
    </source>
</evidence>
<dbReference type="Proteomes" id="UP000257109">
    <property type="component" value="Unassembled WGS sequence"/>
</dbReference>
<keyword evidence="1" id="KW-0175">Coiled coil</keyword>
<dbReference type="STRING" id="157652.A0A371FD40"/>
<evidence type="ECO:0000313" key="3">
    <source>
        <dbReference type="EMBL" id="RDX76214.1"/>
    </source>
</evidence>
<evidence type="ECO:0000256" key="1">
    <source>
        <dbReference type="SAM" id="Coils"/>
    </source>
</evidence>
<accession>A0A371FD40</accession>
<dbReference type="OrthoDB" id="1927611at2759"/>
<sequence>MNIGFIYKRMASTTFVQKSTSLAVETLLCKASKVHHRPIHHFRFNSKVKYNRFSVPELNLGLSFQKDATRKMNMAVYSSVPQGNSPPIDSFPVYVSLFLLVEPCFVINIYDFNLCQLPLPPFGRKVWIIGTIITILLSFTKSKWGPLLQWKEKIEITIEEAERVADIVEEVAEGVEKVAEEAVKHLPKGKLHDAAELVEKVAADIDKHAQNAEDVLEKVEDMEKEVDSFFESTTRQEKSIAATTESKDKK</sequence>
<feature type="region of interest" description="Disordered" evidence="2">
    <location>
        <begin position="228"/>
        <end position="250"/>
    </location>
</feature>
<reference evidence="3" key="1">
    <citation type="submission" date="2018-05" db="EMBL/GenBank/DDBJ databases">
        <title>Draft genome of Mucuna pruriens seed.</title>
        <authorList>
            <person name="Nnadi N.E."/>
            <person name="Vos R."/>
            <person name="Hasami M.H."/>
            <person name="Devisetty U.K."/>
            <person name="Aguiy J.C."/>
        </authorList>
    </citation>
    <scope>NUCLEOTIDE SEQUENCE [LARGE SCALE GENOMIC DNA]</scope>
    <source>
        <strain evidence="3">JCA_2017</strain>
    </source>
</reference>
<feature type="non-terminal residue" evidence="3">
    <location>
        <position position="1"/>
    </location>
</feature>
<dbReference type="EMBL" id="QJKJ01009589">
    <property type="protein sequence ID" value="RDX76214.1"/>
    <property type="molecule type" value="Genomic_DNA"/>
</dbReference>
<dbReference type="PANTHER" id="PTHR33735:SF14">
    <property type="entry name" value="PHAGE CAPSID SCAFFOLDING PROTEIN (GPO) SERINE PEPTIDASE"/>
    <property type="match status" value="1"/>
</dbReference>
<name>A0A371FD40_MUCPR</name>
<gene>
    <name evidence="3" type="ORF">CR513_43815</name>
</gene>